<sequence length="254" mass="25340">MKIFTLSNSLTRTVGRAVGRAAGMGAAIGLLAVAVVGVAASPVQAAEALPELSVSLSNSSEEAAPESDLNYVAVVENLGSAAAELRVVVTVPDFAEIVSATDATVEGHTASWTVTVEPGAPVSVTTSVHIGTIAADVLWANATAGVFSGDSTDAVVATADVDPVAGTEAVRADVKKAAEKALAEHLASEGGNSLFGSAGYLIPVLIGGSVAVVLLIVAALILKSRSRRRAAPVNDESDTAGSRRAARSGVDLSA</sequence>
<reference evidence="4" key="1">
    <citation type="journal article" date="2019" name="Int. J. Syst. Evol. Microbiol.">
        <title>The Global Catalogue of Microorganisms (GCM) 10K type strain sequencing project: providing services to taxonomists for standard genome sequencing and annotation.</title>
        <authorList>
            <consortium name="The Broad Institute Genomics Platform"/>
            <consortium name="The Broad Institute Genome Sequencing Center for Infectious Disease"/>
            <person name="Wu L."/>
            <person name="Ma J."/>
        </authorList>
    </citation>
    <scope>NUCLEOTIDE SEQUENCE [LARGE SCALE GENOMIC DNA]</scope>
    <source>
        <strain evidence="4">JCM 17021</strain>
    </source>
</reference>
<evidence type="ECO:0000256" key="1">
    <source>
        <dbReference type="SAM" id="MobiDB-lite"/>
    </source>
</evidence>
<evidence type="ECO:0000313" key="4">
    <source>
        <dbReference type="Proteomes" id="UP001501803"/>
    </source>
</evidence>
<proteinExistence type="predicted"/>
<gene>
    <name evidence="3" type="ORF">GCM10022381_24980</name>
</gene>
<feature type="region of interest" description="Disordered" evidence="1">
    <location>
        <begin position="231"/>
        <end position="254"/>
    </location>
</feature>
<protein>
    <recommendedName>
        <fullName evidence="5">DUF11 domain-containing protein</fullName>
    </recommendedName>
</protein>
<evidence type="ECO:0000313" key="3">
    <source>
        <dbReference type="EMBL" id="GAA3881740.1"/>
    </source>
</evidence>
<dbReference type="Proteomes" id="UP001501803">
    <property type="component" value="Unassembled WGS sequence"/>
</dbReference>
<organism evidence="3 4">
    <name type="scientific">Leifsonia kafniensis</name>
    <dbReference type="NCBI Taxonomy" id="475957"/>
    <lineage>
        <taxon>Bacteria</taxon>
        <taxon>Bacillati</taxon>
        <taxon>Actinomycetota</taxon>
        <taxon>Actinomycetes</taxon>
        <taxon>Micrococcales</taxon>
        <taxon>Microbacteriaceae</taxon>
        <taxon>Leifsonia</taxon>
    </lineage>
</organism>
<name>A0ABP7KLD9_9MICO</name>
<evidence type="ECO:0000256" key="2">
    <source>
        <dbReference type="SAM" id="Phobius"/>
    </source>
</evidence>
<dbReference type="EMBL" id="BAABCN010000007">
    <property type="protein sequence ID" value="GAA3881740.1"/>
    <property type="molecule type" value="Genomic_DNA"/>
</dbReference>
<comment type="caution">
    <text evidence="3">The sequence shown here is derived from an EMBL/GenBank/DDBJ whole genome shotgun (WGS) entry which is preliminary data.</text>
</comment>
<keyword evidence="2" id="KW-1133">Transmembrane helix</keyword>
<keyword evidence="2" id="KW-0812">Transmembrane</keyword>
<keyword evidence="4" id="KW-1185">Reference proteome</keyword>
<feature type="transmembrane region" description="Helical" evidence="2">
    <location>
        <begin position="200"/>
        <end position="222"/>
    </location>
</feature>
<accession>A0ABP7KLD9</accession>
<keyword evidence="2" id="KW-0472">Membrane</keyword>
<dbReference type="RefSeq" id="WP_345067062.1">
    <property type="nucleotide sequence ID" value="NZ_BAABCN010000007.1"/>
</dbReference>
<evidence type="ECO:0008006" key="5">
    <source>
        <dbReference type="Google" id="ProtNLM"/>
    </source>
</evidence>